<keyword evidence="1" id="KW-0472">Membrane</keyword>
<dbReference type="Proteomes" id="UP000663854">
    <property type="component" value="Unassembled WGS sequence"/>
</dbReference>
<gene>
    <name evidence="3" type="ORF">JXQ802_LOCUS33942</name>
    <name evidence="2" type="ORF">PYM288_LOCUS22123</name>
</gene>
<protein>
    <submittedName>
        <fullName evidence="3">Uncharacterized protein</fullName>
    </submittedName>
</protein>
<evidence type="ECO:0000256" key="1">
    <source>
        <dbReference type="SAM" id="Phobius"/>
    </source>
</evidence>
<keyword evidence="1" id="KW-0812">Transmembrane</keyword>
<name>A0A815JRU9_9BILA</name>
<proteinExistence type="predicted"/>
<reference evidence="3" key="1">
    <citation type="submission" date="2021-02" db="EMBL/GenBank/DDBJ databases">
        <authorList>
            <person name="Nowell W R."/>
        </authorList>
    </citation>
    <scope>NUCLEOTIDE SEQUENCE</scope>
</reference>
<dbReference type="AlphaFoldDB" id="A0A815JRU9"/>
<evidence type="ECO:0000313" key="4">
    <source>
        <dbReference type="Proteomes" id="UP000663870"/>
    </source>
</evidence>
<evidence type="ECO:0000313" key="3">
    <source>
        <dbReference type="EMBL" id="CAF1385943.1"/>
    </source>
</evidence>
<comment type="caution">
    <text evidence="3">The sequence shown here is derived from an EMBL/GenBank/DDBJ whole genome shotgun (WGS) entry which is preliminary data.</text>
</comment>
<dbReference type="EMBL" id="CAJNOL010001584">
    <property type="protein sequence ID" value="CAF1385943.1"/>
    <property type="molecule type" value="Genomic_DNA"/>
</dbReference>
<keyword evidence="1" id="KW-1133">Transmembrane helix</keyword>
<organism evidence="3 4">
    <name type="scientific">Rotaria sordida</name>
    <dbReference type="NCBI Taxonomy" id="392033"/>
    <lineage>
        <taxon>Eukaryota</taxon>
        <taxon>Metazoa</taxon>
        <taxon>Spiralia</taxon>
        <taxon>Gnathifera</taxon>
        <taxon>Rotifera</taxon>
        <taxon>Eurotatoria</taxon>
        <taxon>Bdelloidea</taxon>
        <taxon>Philodinida</taxon>
        <taxon>Philodinidae</taxon>
        <taxon>Rotaria</taxon>
    </lineage>
</organism>
<dbReference type="EMBL" id="CAJNOH010000926">
    <property type="protein sequence ID" value="CAF1149032.1"/>
    <property type="molecule type" value="Genomic_DNA"/>
</dbReference>
<keyword evidence="4" id="KW-1185">Reference proteome</keyword>
<evidence type="ECO:0000313" key="2">
    <source>
        <dbReference type="EMBL" id="CAF1149032.1"/>
    </source>
</evidence>
<sequence length="147" mass="17423">MIIHKSLIFFFSFNKHINLHLSQFLMISNISLHIFTLFILFLIFANNYKILANNIYRRNDYVSPSLIFDNDQPKILFEPDNLFYESIDDEIPSSDYWSIIFRPNYIPPVPNTGSRRSINPSMPFKKRKIPLELQKALYAHGIVGRRR</sequence>
<feature type="transmembrane region" description="Helical" evidence="1">
    <location>
        <begin position="21"/>
        <end position="45"/>
    </location>
</feature>
<accession>A0A815JRU9</accession>
<dbReference type="Proteomes" id="UP000663870">
    <property type="component" value="Unassembled WGS sequence"/>
</dbReference>